<keyword evidence="2" id="KW-1185">Reference proteome</keyword>
<comment type="caution">
    <text evidence="1">The sequence shown here is derived from an EMBL/GenBank/DDBJ whole genome shotgun (WGS) entry which is preliminary data.</text>
</comment>
<evidence type="ECO:0000313" key="1">
    <source>
        <dbReference type="EMBL" id="MDR6783235.1"/>
    </source>
</evidence>
<dbReference type="EMBL" id="JAVDTF010000001">
    <property type="protein sequence ID" value="MDR6783235.1"/>
    <property type="molecule type" value="Genomic_DNA"/>
</dbReference>
<name>A0ACC6KV39_9SPHI</name>
<evidence type="ECO:0000313" key="2">
    <source>
        <dbReference type="Proteomes" id="UP001246858"/>
    </source>
</evidence>
<protein>
    <submittedName>
        <fullName evidence="1">Uncharacterized protein</fullName>
    </submittedName>
</protein>
<reference evidence="1" key="1">
    <citation type="submission" date="2023-07" db="EMBL/GenBank/DDBJ databases">
        <title>Sorghum-associated microbial communities from plants grown in Nebraska, USA.</title>
        <authorList>
            <person name="Schachtman D."/>
        </authorList>
    </citation>
    <scope>NUCLEOTIDE SEQUENCE</scope>
    <source>
        <strain evidence="1">2697</strain>
    </source>
</reference>
<organism evidence="1 2">
    <name type="scientific">Pedobacter africanus</name>
    <dbReference type="NCBI Taxonomy" id="151894"/>
    <lineage>
        <taxon>Bacteria</taxon>
        <taxon>Pseudomonadati</taxon>
        <taxon>Bacteroidota</taxon>
        <taxon>Sphingobacteriia</taxon>
        <taxon>Sphingobacteriales</taxon>
        <taxon>Sphingobacteriaceae</taxon>
        <taxon>Pedobacter</taxon>
    </lineage>
</organism>
<gene>
    <name evidence="1" type="ORF">J2X78_001787</name>
</gene>
<proteinExistence type="predicted"/>
<dbReference type="Proteomes" id="UP001246858">
    <property type="component" value="Unassembled WGS sequence"/>
</dbReference>
<sequence length="571" mass="63403">MKKKIFLAAVFMVLMAAACKKGGVLEQVKTTDLTEESTFADSARTMQFLTRIYTDIGFSADPKRFGSSVGVYSICDEVEGSLLSATAYNVIFQTGSISAINVPTDAWVTTYANIRRVNVLLSHLSTVPLSQRLRDRIAGEARFLRAWYYFILIKHYGGVPLIGDVVYGATDPVPGKRNTYEECVNYIESECKAAAQILPQIYTGLDFGRVTKGAALALRSRLLLYAASPLFNGRADMDGVLGYPNADPGRWNKAAQAALDVVNLNQYGLYELAGGMGFQKVFTLRKNNEYILAAMAGNNRTLEAIWDPPTRTGTGSAMPYQELVDAFGTINGKPITEDLKSSANPTGYDPANPYVNRDPRFNWSILFNEGMRLNTSKTVTPVFTYSGAAQDGFNFTKTGYYLRKMLDDNTIASTTSSATERCFPLIRYAEILLNYAEASNEAGDLQTAYTQVKAIRKRAGILPGAEDNYGLSDGLTKETMRAVIQNERRVELAIEEHRYWDVRRWKIAENVSNKTLHGMKITRVGTGTPATYTYELINIRTPAFIAPKYYLWPIPQSEVNKSAELMQNPGW</sequence>
<accession>A0ACC6KV39</accession>